<dbReference type="Proteomes" id="UP000789920">
    <property type="component" value="Unassembled WGS sequence"/>
</dbReference>
<keyword evidence="2" id="KW-1185">Reference proteome</keyword>
<evidence type="ECO:0000313" key="2">
    <source>
        <dbReference type="Proteomes" id="UP000789920"/>
    </source>
</evidence>
<feature type="non-terminal residue" evidence="1">
    <location>
        <position position="91"/>
    </location>
</feature>
<evidence type="ECO:0000313" key="1">
    <source>
        <dbReference type="EMBL" id="CAG8848483.1"/>
    </source>
</evidence>
<proteinExistence type="predicted"/>
<reference evidence="1" key="1">
    <citation type="submission" date="2021-06" db="EMBL/GenBank/DDBJ databases">
        <authorList>
            <person name="Kallberg Y."/>
            <person name="Tangrot J."/>
            <person name="Rosling A."/>
        </authorList>
    </citation>
    <scope>NUCLEOTIDE SEQUENCE</scope>
    <source>
        <strain evidence="1">MA461A</strain>
    </source>
</reference>
<protein>
    <submittedName>
        <fullName evidence="1">19563_t:CDS:1</fullName>
    </submittedName>
</protein>
<comment type="caution">
    <text evidence="1">The sequence shown here is derived from an EMBL/GenBank/DDBJ whole genome shotgun (WGS) entry which is preliminary data.</text>
</comment>
<name>A0ACA9SVT1_9GLOM</name>
<accession>A0ACA9SVT1</accession>
<sequence>PDFMSQKNHLQEVIKAAGHICIFYPKFHYELNYIEAFWEDVKRYIHLHCGYSFKSLKETIPQVLNSVTLAKIRWFACRSEQFMSAYARGLS</sequence>
<organism evidence="1 2">
    <name type="scientific">Racocetra persica</name>
    <dbReference type="NCBI Taxonomy" id="160502"/>
    <lineage>
        <taxon>Eukaryota</taxon>
        <taxon>Fungi</taxon>
        <taxon>Fungi incertae sedis</taxon>
        <taxon>Mucoromycota</taxon>
        <taxon>Glomeromycotina</taxon>
        <taxon>Glomeromycetes</taxon>
        <taxon>Diversisporales</taxon>
        <taxon>Gigasporaceae</taxon>
        <taxon>Racocetra</taxon>
    </lineage>
</organism>
<gene>
    <name evidence="1" type="ORF">RPERSI_LOCUS35150</name>
</gene>
<feature type="non-terminal residue" evidence="1">
    <location>
        <position position="1"/>
    </location>
</feature>
<dbReference type="EMBL" id="CAJVQC010160966">
    <property type="protein sequence ID" value="CAG8848483.1"/>
    <property type="molecule type" value="Genomic_DNA"/>
</dbReference>